<protein>
    <recommendedName>
        <fullName evidence="4">Bro-N domain-containing protein</fullName>
    </recommendedName>
</protein>
<keyword evidence="2" id="KW-0614">Plasmid</keyword>
<proteinExistence type="predicted"/>
<dbReference type="Proteomes" id="UP000249605">
    <property type="component" value="Plasmid unnamed1"/>
</dbReference>
<dbReference type="AlphaFoldDB" id="A0A2U9SA13"/>
<feature type="region of interest" description="Disordered" evidence="1">
    <location>
        <begin position="1"/>
        <end position="29"/>
    </location>
</feature>
<name>A0A2U9SA13_9PROT</name>
<evidence type="ECO:0000313" key="2">
    <source>
        <dbReference type="EMBL" id="AWU95757.1"/>
    </source>
</evidence>
<geneLocation type="plasmid" evidence="2 3">
    <name>unnamed1</name>
</geneLocation>
<organism evidence="2 3">
    <name type="scientific">Azospirillum ramasamyi</name>
    <dbReference type="NCBI Taxonomy" id="682998"/>
    <lineage>
        <taxon>Bacteria</taxon>
        <taxon>Pseudomonadati</taxon>
        <taxon>Pseudomonadota</taxon>
        <taxon>Alphaproteobacteria</taxon>
        <taxon>Rhodospirillales</taxon>
        <taxon>Azospirillaceae</taxon>
        <taxon>Azospirillum</taxon>
    </lineage>
</organism>
<accession>A0A2U9SA13</accession>
<dbReference type="RefSeq" id="WP_111068510.1">
    <property type="nucleotide sequence ID" value="NZ_CP029830.1"/>
</dbReference>
<sequence length="29" mass="3232">MRSDKPEAHQFQQWVTGEALPGLMSGKTT</sequence>
<dbReference type="KEGG" id="azm:DM194_15875"/>
<dbReference type="EMBL" id="CP029830">
    <property type="protein sequence ID" value="AWU95757.1"/>
    <property type="molecule type" value="Genomic_DNA"/>
</dbReference>
<reference evidence="2 3" key="1">
    <citation type="submission" date="2018-06" db="EMBL/GenBank/DDBJ databases">
        <title>Complete genome sequencing of Azospirillum sp. M2T2B2.</title>
        <authorList>
            <person name="Heo J."/>
            <person name="Kim S.-J."/>
            <person name="Kwon S.-W."/>
            <person name="Anandham R."/>
        </authorList>
    </citation>
    <scope>NUCLEOTIDE SEQUENCE [LARGE SCALE GENOMIC DNA]</scope>
    <source>
        <strain evidence="2 3">M2T2B2</strain>
        <plasmid evidence="2 3">unnamed1</plasmid>
    </source>
</reference>
<gene>
    <name evidence="2" type="ORF">DM194_15875</name>
</gene>
<evidence type="ECO:0008006" key="4">
    <source>
        <dbReference type="Google" id="ProtNLM"/>
    </source>
</evidence>
<evidence type="ECO:0000256" key="1">
    <source>
        <dbReference type="SAM" id="MobiDB-lite"/>
    </source>
</evidence>
<keyword evidence="3" id="KW-1185">Reference proteome</keyword>
<evidence type="ECO:0000313" key="3">
    <source>
        <dbReference type="Proteomes" id="UP000249605"/>
    </source>
</evidence>